<gene>
    <name evidence="3" type="primary">uppS</name>
    <name evidence="3" type="ORF">DSM104329_02728</name>
</gene>
<evidence type="ECO:0000256" key="1">
    <source>
        <dbReference type="ARBA" id="ARBA00022679"/>
    </source>
</evidence>
<comment type="similarity">
    <text evidence="2">Belongs to the UPP synthase family.</text>
</comment>
<dbReference type="InterPro" id="IPR001441">
    <property type="entry name" value="UPP_synth-like"/>
</dbReference>
<keyword evidence="2" id="KW-0479">Metal-binding</keyword>
<dbReference type="InterPro" id="IPR036424">
    <property type="entry name" value="UPP_synth-like_sf"/>
</dbReference>
<keyword evidence="1 2" id="KW-0808">Transferase</keyword>
<dbReference type="KEGG" id="sbae:DSM104329_02728"/>
<name>A0A9E6XXH8_9ACTN</name>
<dbReference type="CDD" id="cd00475">
    <property type="entry name" value="Cis_IPPS"/>
    <property type="match status" value="1"/>
</dbReference>
<feature type="binding site" evidence="2">
    <location>
        <begin position="179"/>
        <end position="181"/>
    </location>
    <ligand>
        <name>substrate</name>
    </ligand>
</feature>
<feature type="binding site" evidence="2">
    <location>
        <position position="173"/>
    </location>
    <ligand>
        <name>substrate</name>
    </ligand>
</feature>
<dbReference type="GO" id="GO:0016094">
    <property type="term" value="P:polyprenol biosynthetic process"/>
    <property type="evidence" value="ECO:0007669"/>
    <property type="project" value="TreeGrafter"/>
</dbReference>
<dbReference type="GO" id="GO:0005829">
    <property type="term" value="C:cytosol"/>
    <property type="evidence" value="ECO:0007669"/>
    <property type="project" value="TreeGrafter"/>
</dbReference>
<organism evidence="3 4">
    <name type="scientific">Capillimicrobium parvum</name>
    <dbReference type="NCBI Taxonomy" id="2884022"/>
    <lineage>
        <taxon>Bacteria</taxon>
        <taxon>Bacillati</taxon>
        <taxon>Actinomycetota</taxon>
        <taxon>Thermoleophilia</taxon>
        <taxon>Solirubrobacterales</taxon>
        <taxon>Capillimicrobiaceae</taxon>
        <taxon>Capillimicrobium</taxon>
    </lineage>
</organism>
<evidence type="ECO:0000313" key="4">
    <source>
        <dbReference type="Proteomes" id="UP001162834"/>
    </source>
</evidence>
<comment type="subunit">
    <text evidence="2">Homodimer.</text>
</comment>
<dbReference type="NCBIfam" id="TIGR00055">
    <property type="entry name" value="uppS"/>
    <property type="match status" value="1"/>
</dbReference>
<dbReference type="InterPro" id="IPR018520">
    <property type="entry name" value="UPP_synth-like_CS"/>
</dbReference>
<accession>A0A9E6XXH8</accession>
<dbReference type="EMBL" id="CP087164">
    <property type="protein sequence ID" value="UGS36324.1"/>
    <property type="molecule type" value="Genomic_DNA"/>
</dbReference>
<dbReference type="Gene3D" id="3.40.1180.10">
    <property type="entry name" value="Decaprenyl diphosphate synthase-like"/>
    <property type="match status" value="1"/>
</dbReference>
<comment type="caution">
    <text evidence="2">Lacks conserved residue(s) required for the propagation of feature annotation.</text>
</comment>
<dbReference type="Pfam" id="PF01255">
    <property type="entry name" value="Prenyltransf"/>
    <property type="match status" value="1"/>
</dbReference>
<dbReference type="GO" id="GO:0005886">
    <property type="term" value="C:plasma membrane"/>
    <property type="evidence" value="ECO:0007669"/>
    <property type="project" value="TreeGrafter"/>
</dbReference>
<dbReference type="PANTHER" id="PTHR10291">
    <property type="entry name" value="DEHYDRODOLICHYL DIPHOSPHATE SYNTHASE FAMILY MEMBER"/>
    <property type="match status" value="1"/>
</dbReference>
<proteinExistence type="inferred from homology"/>
<feature type="binding site" evidence="2">
    <location>
        <position position="65"/>
    </location>
    <ligand>
        <name>substrate</name>
    </ligand>
</feature>
<dbReference type="GO" id="GO:0033850">
    <property type="term" value="F:Z-farnesyl diphosphate synthase activity"/>
    <property type="evidence" value="ECO:0007669"/>
    <property type="project" value="TreeGrafter"/>
</dbReference>
<sequence length="225" mass="25381">MSAGPARARYVAIITDGNGRWAQARGLPVADGHRAGADTVKARVRDAVDLGVLELTVFSFSTENWSRSPAEVAALMAMFSERIDRETPELHEEGVRMRFVGRREGVDPGLVRKMEWAESVTAQNERLTLFIAFNYGGRAEILDAARRFDGGDEADFARLLYAPDMHDPDLLIRTSGEQRISNFLLWQCAYSEIVFRDEMWPDFGREAFEASLDEFAARQRRFGGR</sequence>
<feature type="binding site" evidence="2">
    <location>
        <position position="16"/>
    </location>
    <ligand>
        <name>Mg(2+)</name>
        <dbReference type="ChEBI" id="CHEBI:18420"/>
    </ligand>
</feature>
<comment type="cofactor">
    <cofactor evidence="2">
        <name>Mg(2+)</name>
        <dbReference type="ChEBI" id="CHEBI:18420"/>
    </cofactor>
    <text evidence="2">Binds 2 magnesium ions per subunit.</text>
</comment>
<dbReference type="PROSITE" id="PS01066">
    <property type="entry name" value="UPP_SYNTHASE"/>
    <property type="match status" value="1"/>
</dbReference>
<dbReference type="HAMAP" id="MF_01139">
    <property type="entry name" value="ISPT"/>
    <property type="match status" value="1"/>
</dbReference>
<feature type="binding site" evidence="2">
    <location>
        <begin position="61"/>
        <end position="63"/>
    </location>
    <ligand>
        <name>substrate</name>
    </ligand>
</feature>
<dbReference type="RefSeq" id="WP_259315997.1">
    <property type="nucleotide sequence ID" value="NZ_CP087164.1"/>
</dbReference>
<evidence type="ECO:0000256" key="2">
    <source>
        <dbReference type="HAMAP-Rule" id="MF_01139"/>
    </source>
</evidence>
<dbReference type="GO" id="GO:0008834">
    <property type="term" value="F:ditrans,polycis-undecaprenyl-diphosphate synthase [(2E,6E)-farnesyl-diphosphate specific] activity"/>
    <property type="evidence" value="ECO:0007669"/>
    <property type="project" value="TreeGrafter"/>
</dbReference>
<dbReference type="GO" id="GO:0000287">
    <property type="term" value="F:magnesium ion binding"/>
    <property type="evidence" value="ECO:0007669"/>
    <property type="project" value="UniProtKB-UniRule"/>
</dbReference>
<dbReference type="SUPFAM" id="SSF64005">
    <property type="entry name" value="Undecaprenyl diphosphate synthase"/>
    <property type="match status" value="1"/>
</dbReference>
<feature type="binding site" evidence="2">
    <location>
        <position position="192"/>
    </location>
    <ligand>
        <name>Mg(2+)</name>
        <dbReference type="ChEBI" id="CHEBI:18420"/>
    </ligand>
</feature>
<feature type="active site" description="Proton acceptor" evidence="2">
    <location>
        <position position="64"/>
    </location>
</feature>
<protein>
    <recommendedName>
        <fullName evidence="2">Isoprenyl transferase</fullName>
        <ecNumber evidence="2">2.5.1.-</ecNumber>
    </recommendedName>
</protein>
<dbReference type="EC" id="2.5.1.-" evidence="2"/>
<feature type="binding site" evidence="2">
    <location>
        <position position="67"/>
    </location>
    <ligand>
        <name>substrate</name>
    </ligand>
</feature>
<comment type="function">
    <text evidence="2">Catalyzes the condensation of isopentenyl diphosphate (IPP) with allylic pyrophosphates generating different type of terpenoids.</text>
</comment>
<feature type="binding site" evidence="2">
    <location>
        <begin position="17"/>
        <end position="20"/>
    </location>
    <ligand>
        <name>substrate</name>
    </ligand>
</feature>
<dbReference type="GO" id="GO:0030145">
    <property type="term" value="F:manganese ion binding"/>
    <property type="evidence" value="ECO:0007669"/>
    <property type="project" value="TreeGrafter"/>
</dbReference>
<feature type="active site" evidence="2">
    <location>
        <position position="16"/>
    </location>
</feature>
<dbReference type="PANTHER" id="PTHR10291:SF0">
    <property type="entry name" value="DEHYDRODOLICHYL DIPHOSPHATE SYNTHASE 2"/>
    <property type="match status" value="1"/>
</dbReference>
<dbReference type="AlphaFoldDB" id="A0A9E6XXH8"/>
<dbReference type="Proteomes" id="UP001162834">
    <property type="component" value="Chromosome"/>
</dbReference>
<reference evidence="3" key="1">
    <citation type="journal article" date="2022" name="Int. J. Syst. Evol. Microbiol.">
        <title>Pseudomonas aegrilactucae sp. nov. and Pseudomonas morbosilactucae sp. nov., pathogens causing bacterial rot of lettuce in Japan.</title>
        <authorList>
            <person name="Sawada H."/>
            <person name="Fujikawa T."/>
            <person name="Satou M."/>
        </authorList>
    </citation>
    <scope>NUCLEOTIDE SEQUENCE</scope>
    <source>
        <strain evidence="3">0166_1</strain>
    </source>
</reference>
<keyword evidence="4" id="KW-1185">Reference proteome</keyword>
<feature type="binding site" evidence="2">
    <location>
        <position position="21"/>
    </location>
    <ligand>
        <name>substrate</name>
    </ligand>
</feature>
<evidence type="ECO:0000313" key="3">
    <source>
        <dbReference type="EMBL" id="UGS36324.1"/>
    </source>
</evidence>
<feature type="binding site" evidence="2">
    <location>
        <position position="33"/>
    </location>
    <ligand>
        <name>substrate</name>
    </ligand>
</feature>
<keyword evidence="2" id="KW-0460">Magnesium</keyword>